<dbReference type="InterPro" id="IPR000182">
    <property type="entry name" value="GNAT_dom"/>
</dbReference>
<dbReference type="Proteomes" id="UP000490800">
    <property type="component" value="Unassembled WGS sequence"/>
</dbReference>
<dbReference type="InterPro" id="IPR016181">
    <property type="entry name" value="Acyl_CoA_acyltransferase"/>
</dbReference>
<dbReference type="Pfam" id="PF00583">
    <property type="entry name" value="Acetyltransf_1"/>
    <property type="match status" value="1"/>
</dbReference>
<evidence type="ECO:0000313" key="4">
    <source>
        <dbReference type="EMBL" id="MVO98088.1"/>
    </source>
</evidence>
<comment type="caution">
    <text evidence="4">The sequence shown here is derived from an EMBL/GenBank/DDBJ whole genome shotgun (WGS) entry which is preliminary data.</text>
</comment>
<evidence type="ECO:0000313" key="5">
    <source>
        <dbReference type="Proteomes" id="UP000490800"/>
    </source>
</evidence>
<name>A0A7X3JXI6_9BACL</name>
<dbReference type="Gene3D" id="3.40.630.30">
    <property type="match status" value="1"/>
</dbReference>
<dbReference type="InterPro" id="IPR050680">
    <property type="entry name" value="YpeA/RimI_acetyltransf"/>
</dbReference>
<gene>
    <name evidence="4" type="ORF">EDM21_00770</name>
</gene>
<dbReference type="PANTHER" id="PTHR43420:SF47">
    <property type="entry name" value="N-ACETYLTRANSFERASE DOMAIN-CONTAINING PROTEIN"/>
    <property type="match status" value="1"/>
</dbReference>
<dbReference type="RefSeq" id="WP_157331956.1">
    <property type="nucleotide sequence ID" value="NZ_RHLK01000001.1"/>
</dbReference>
<dbReference type="SUPFAM" id="SSF55729">
    <property type="entry name" value="Acyl-CoA N-acyltransferases (Nat)"/>
    <property type="match status" value="1"/>
</dbReference>
<evidence type="ECO:0000259" key="3">
    <source>
        <dbReference type="PROSITE" id="PS51186"/>
    </source>
</evidence>
<keyword evidence="5" id="KW-1185">Reference proteome</keyword>
<keyword evidence="2" id="KW-0012">Acyltransferase</keyword>
<organism evidence="4 5">
    <name type="scientific">Paenibacillus lutrae</name>
    <dbReference type="NCBI Taxonomy" id="2078573"/>
    <lineage>
        <taxon>Bacteria</taxon>
        <taxon>Bacillati</taxon>
        <taxon>Bacillota</taxon>
        <taxon>Bacilli</taxon>
        <taxon>Bacillales</taxon>
        <taxon>Paenibacillaceae</taxon>
        <taxon>Paenibacillus</taxon>
    </lineage>
</organism>
<accession>A0A7X3JXI6</accession>
<dbReference type="OrthoDB" id="9127144at2"/>
<dbReference type="CDD" id="cd04301">
    <property type="entry name" value="NAT_SF"/>
    <property type="match status" value="1"/>
</dbReference>
<feature type="domain" description="N-acetyltransferase" evidence="3">
    <location>
        <begin position="3"/>
        <end position="146"/>
    </location>
</feature>
<dbReference type="EMBL" id="RHLK01000001">
    <property type="protein sequence ID" value="MVO98088.1"/>
    <property type="molecule type" value="Genomic_DNA"/>
</dbReference>
<dbReference type="InterPro" id="IPR027455">
    <property type="entry name" value="Sper_AcTfrase_N"/>
</dbReference>
<evidence type="ECO:0000256" key="2">
    <source>
        <dbReference type="ARBA" id="ARBA00023315"/>
    </source>
</evidence>
<evidence type="ECO:0000256" key="1">
    <source>
        <dbReference type="ARBA" id="ARBA00022679"/>
    </source>
</evidence>
<sequence>MSLCIREVTSENWRGIAELTVAGHQQTFIESNAYSLAESQFETNWVSIGIYDEDTLIGYAMYGQDLMSREIWLDRFMIDHHFQGKGYARMIFPLLLQRIRQEYSCKRIYLSVHQENLPARKLYESFGFRLTGEQDTGGEAVMVLQS</sequence>
<proteinExistence type="predicted"/>
<dbReference type="PANTHER" id="PTHR43420">
    <property type="entry name" value="ACETYLTRANSFERASE"/>
    <property type="match status" value="1"/>
</dbReference>
<dbReference type="AlphaFoldDB" id="A0A7X3JXI6"/>
<dbReference type="Gene3D" id="1.10.287.900">
    <property type="entry name" value="The crystal structure of the spermine/spermidine acetyltransferase from enterococcus faecali"/>
    <property type="match status" value="1"/>
</dbReference>
<dbReference type="PROSITE" id="PS51186">
    <property type="entry name" value="GNAT"/>
    <property type="match status" value="1"/>
</dbReference>
<protein>
    <submittedName>
        <fullName evidence="4">GNAT family N-acetyltransferase</fullName>
    </submittedName>
</protein>
<keyword evidence="1 4" id="KW-0808">Transferase</keyword>
<reference evidence="4 5" key="1">
    <citation type="journal article" date="2019" name="Microorganisms">
        <title>Paenibacillus lutrae sp. nov., A Chitinolytic Species Isolated from A River Otter in Castril Natural Park, Granada, Spain.</title>
        <authorList>
            <person name="Rodriguez M."/>
            <person name="Reina J.C."/>
            <person name="Bejar V."/>
            <person name="Llamas I."/>
        </authorList>
    </citation>
    <scope>NUCLEOTIDE SEQUENCE [LARGE SCALE GENOMIC DNA]</scope>
    <source>
        <strain evidence="4 5">N10</strain>
    </source>
</reference>
<dbReference type="GO" id="GO:0016747">
    <property type="term" value="F:acyltransferase activity, transferring groups other than amino-acyl groups"/>
    <property type="evidence" value="ECO:0007669"/>
    <property type="project" value="InterPro"/>
</dbReference>